<reference evidence="19" key="1">
    <citation type="submission" date="2025-08" db="UniProtKB">
        <authorList>
            <consortium name="RefSeq"/>
        </authorList>
    </citation>
    <scope>IDENTIFICATION</scope>
    <source>
        <tissue evidence="19">Testes</tissue>
    </source>
</reference>
<gene>
    <name evidence="19" type="primary">LOC102804829</name>
</gene>
<keyword evidence="18" id="KW-1185">Reference proteome</keyword>
<evidence type="ECO:0000256" key="14">
    <source>
        <dbReference type="ARBA" id="ARBA00023180"/>
    </source>
</evidence>
<evidence type="ECO:0000256" key="9">
    <source>
        <dbReference type="ARBA" id="ARBA00022882"/>
    </source>
</evidence>
<dbReference type="InterPro" id="IPR013608">
    <property type="entry name" value="VWA_N"/>
</dbReference>
<sequence>MAMLSTYRVLLLVLLFSKTEAFVHPRPAVVNEWSARIGLWLTEHILNNASGIEYLTERYKSENIPLVPVHGEQIVTEIADNWENLLGKKMTALEHLVRHLEEECLVYKYDPDITPDDVEYHPAKNVDLTLANSTKFGQPVNTTASVVHIPTDIFTGDPRILNGIKWTSKLDEVYISNYKEDPSLIWQYFGSAEGYMRTYPAHNWSLGPLMIDEYDVRRRTWYIQAAASPKDMMILIDVSGSVHGLVLELIKASAVSLIDTLGENDFVNIASFNERARFVSCFETFVQANERNKNVMKDKIRLLVDNGIASFDIGFTFAFEQFKKFKETSAFQEENQGANCSQVIMLLTDGGEQRAEEVFRNYNLPIETRVFTYVVGPQVTSSGGVKYMACENEGYFSRIPAVGAIRLNTLNYVRVLSRPMALERARVYQWSNIYLDAMGLGMMTTVTLPVYNRTTPENQQLLGVTGTDVTIADMEELIPEYKLGPASYAFGINTNGYILIHPRLKGQLGYLIEPPNVDLLEVELPTAEKEQLRKAMIDGKNGTIVTETLHRNTNELLFERYVFLINMTYWYRFINSTSFSMAIALPSFNLWSMDLNNRSFNEFQTKDQLHSDDCYILIAPWMFCPDQKHNATAEVVDSFISDFLENHNNSDCDHEMLTRLLIDLYATEDLEQNYWVAKFPGQGNDSLASLIELGVESLIVGTMGGLTRIYPKTVALELSDVELDNLRDPWKQDYYERALYINDYVISVPHNSGRNRDDNYTTVVSASKAVRLEKDVMPAVIKVTLQQEFFNMGWKEQTDKHLNCYLLDNGGFVVASNQEEHVSYVSAIMDCGIAYVHKCACVLLYRCFFNLVNIFTGILFFL</sequence>
<evidence type="ECO:0000256" key="7">
    <source>
        <dbReference type="ARBA" id="ARBA00022729"/>
    </source>
</evidence>
<evidence type="ECO:0000256" key="11">
    <source>
        <dbReference type="ARBA" id="ARBA00023065"/>
    </source>
</evidence>
<dbReference type="InterPro" id="IPR036465">
    <property type="entry name" value="vWFA_dom_sf"/>
</dbReference>
<dbReference type="Pfam" id="PF08473">
    <property type="entry name" value="VGCC_alpha2"/>
    <property type="match status" value="1"/>
</dbReference>
<dbReference type="Pfam" id="PF00092">
    <property type="entry name" value="VWA"/>
    <property type="match status" value="1"/>
</dbReference>
<organism evidence="18 19">
    <name type="scientific">Saccoglossus kowalevskii</name>
    <name type="common">Acorn worm</name>
    <dbReference type="NCBI Taxonomy" id="10224"/>
    <lineage>
        <taxon>Eukaryota</taxon>
        <taxon>Metazoa</taxon>
        <taxon>Hemichordata</taxon>
        <taxon>Enteropneusta</taxon>
        <taxon>Harrimaniidae</taxon>
        <taxon>Saccoglossus</taxon>
    </lineage>
</organism>
<dbReference type="SUPFAM" id="SSF53300">
    <property type="entry name" value="vWA-like"/>
    <property type="match status" value="1"/>
</dbReference>
<dbReference type="PROSITE" id="PS50234">
    <property type="entry name" value="VWFA"/>
    <property type="match status" value="1"/>
</dbReference>
<dbReference type="InterPro" id="IPR013680">
    <property type="entry name" value="VDCC_a2/dsu"/>
</dbReference>
<proteinExistence type="predicted"/>
<evidence type="ECO:0000256" key="16">
    <source>
        <dbReference type="SAM" id="SignalP"/>
    </source>
</evidence>
<keyword evidence="6" id="KW-0479">Metal-binding</keyword>
<dbReference type="Gene3D" id="3.30.450.20">
    <property type="entry name" value="PAS domain"/>
    <property type="match status" value="1"/>
</dbReference>
<keyword evidence="4" id="KW-0107">Calcium channel</keyword>
<feature type="chain" id="PRO_5046844342" evidence="16">
    <location>
        <begin position="22"/>
        <end position="862"/>
    </location>
</feature>
<dbReference type="Proteomes" id="UP000694865">
    <property type="component" value="Unplaced"/>
</dbReference>
<evidence type="ECO:0000256" key="8">
    <source>
        <dbReference type="ARBA" id="ARBA00022837"/>
    </source>
</evidence>
<evidence type="ECO:0000256" key="10">
    <source>
        <dbReference type="ARBA" id="ARBA00022989"/>
    </source>
</evidence>
<dbReference type="PANTHER" id="PTHR10166">
    <property type="entry name" value="VOLTAGE-DEPENDENT CALCIUM CHANNEL SUBUNIT ALPHA-2/DELTA-RELATED"/>
    <property type="match status" value="1"/>
</dbReference>
<evidence type="ECO:0000256" key="6">
    <source>
        <dbReference type="ARBA" id="ARBA00022723"/>
    </source>
</evidence>
<dbReference type="InterPro" id="IPR051173">
    <property type="entry name" value="Ca_channel_alpha-2/delta"/>
</dbReference>
<evidence type="ECO:0000256" key="2">
    <source>
        <dbReference type="ARBA" id="ARBA00022448"/>
    </source>
</evidence>
<keyword evidence="7 16" id="KW-0732">Signal</keyword>
<evidence type="ECO:0000256" key="15">
    <source>
        <dbReference type="ARBA" id="ARBA00023303"/>
    </source>
</evidence>
<accession>A0ABM0MLB2</accession>
<evidence type="ECO:0000313" key="18">
    <source>
        <dbReference type="Proteomes" id="UP000694865"/>
    </source>
</evidence>
<dbReference type="InterPro" id="IPR002035">
    <property type="entry name" value="VWF_A"/>
</dbReference>
<keyword evidence="14" id="KW-0325">Glycoprotein</keyword>
<dbReference type="GeneID" id="102804829"/>
<name>A0ABM0MLB2_SACKO</name>
<keyword evidence="13" id="KW-1015">Disulfide bond</keyword>
<keyword evidence="3" id="KW-0109">Calcium transport</keyword>
<protein>
    <submittedName>
        <fullName evidence="19">Voltage-dependent calcium channel subunit alpha-2/delta-1-like</fullName>
    </submittedName>
</protein>
<evidence type="ECO:0000256" key="12">
    <source>
        <dbReference type="ARBA" id="ARBA00023136"/>
    </source>
</evidence>
<keyword evidence="2" id="KW-0813">Transport</keyword>
<keyword evidence="12" id="KW-0472">Membrane</keyword>
<evidence type="ECO:0000256" key="3">
    <source>
        <dbReference type="ARBA" id="ARBA00022568"/>
    </source>
</evidence>
<evidence type="ECO:0000256" key="5">
    <source>
        <dbReference type="ARBA" id="ARBA00022692"/>
    </source>
</evidence>
<dbReference type="PANTHER" id="PTHR10166:SF67">
    <property type="entry name" value="VWFA DOMAIN-CONTAINING PROTEIN"/>
    <property type="match status" value="1"/>
</dbReference>
<keyword evidence="9" id="KW-0851">Voltage-gated channel</keyword>
<dbReference type="Pfam" id="PF08399">
    <property type="entry name" value="VWA_N"/>
    <property type="match status" value="1"/>
</dbReference>
<keyword evidence="11" id="KW-0406">Ion transport</keyword>
<keyword evidence="15" id="KW-0407">Ion channel</keyword>
<evidence type="ECO:0000256" key="4">
    <source>
        <dbReference type="ARBA" id="ARBA00022673"/>
    </source>
</evidence>
<dbReference type="Gene3D" id="3.40.50.410">
    <property type="entry name" value="von Willebrand factor, type A domain"/>
    <property type="match status" value="1"/>
</dbReference>
<feature type="signal peptide" evidence="16">
    <location>
        <begin position="1"/>
        <end position="21"/>
    </location>
</feature>
<evidence type="ECO:0000259" key="17">
    <source>
        <dbReference type="PROSITE" id="PS50234"/>
    </source>
</evidence>
<evidence type="ECO:0000256" key="13">
    <source>
        <dbReference type="ARBA" id="ARBA00023157"/>
    </source>
</evidence>
<feature type="domain" description="VWFA" evidence="17">
    <location>
        <begin position="231"/>
        <end position="425"/>
    </location>
</feature>
<dbReference type="SMART" id="SM00327">
    <property type="entry name" value="VWA"/>
    <property type="match status" value="1"/>
</dbReference>
<dbReference type="RefSeq" id="XP_006820803.1">
    <property type="nucleotide sequence ID" value="XM_006820740.1"/>
</dbReference>
<keyword evidence="10" id="KW-1133">Transmembrane helix</keyword>
<comment type="subcellular location">
    <subcellularLocation>
        <location evidence="1">Membrane</location>
        <topology evidence="1">Single-pass type I membrane protein</topology>
    </subcellularLocation>
</comment>
<keyword evidence="5" id="KW-0812">Transmembrane</keyword>
<keyword evidence="8" id="KW-0106">Calcium</keyword>
<evidence type="ECO:0000256" key="1">
    <source>
        <dbReference type="ARBA" id="ARBA00004479"/>
    </source>
</evidence>
<evidence type="ECO:0000313" key="19">
    <source>
        <dbReference type="RefSeq" id="XP_006820803.1"/>
    </source>
</evidence>